<evidence type="ECO:0000313" key="7">
    <source>
        <dbReference type="EMBL" id="PQJ52692.1"/>
    </source>
</evidence>
<protein>
    <submittedName>
        <fullName evidence="7">Efflux transporter periplasmic adaptor subunit</fullName>
    </submittedName>
</protein>
<dbReference type="Gene3D" id="2.40.420.20">
    <property type="match status" value="1"/>
</dbReference>
<evidence type="ECO:0000259" key="6">
    <source>
        <dbReference type="Pfam" id="PF25973"/>
    </source>
</evidence>
<name>A0A2S7UT44_9GAMM</name>
<comment type="similarity">
    <text evidence="1">Belongs to the membrane fusion protein (MFP) (TC 8.A.1) family.</text>
</comment>
<dbReference type="NCBIfam" id="TIGR01730">
    <property type="entry name" value="RND_mfp"/>
    <property type="match status" value="1"/>
</dbReference>
<feature type="domain" description="CzcB-like barrel-sandwich hybrid" evidence="6">
    <location>
        <begin position="59"/>
        <end position="229"/>
    </location>
</feature>
<keyword evidence="3" id="KW-0812">Transmembrane</keyword>
<evidence type="ECO:0000256" key="3">
    <source>
        <dbReference type="SAM" id="Phobius"/>
    </source>
</evidence>
<keyword evidence="3" id="KW-1133">Transmembrane helix</keyword>
<dbReference type="Proteomes" id="UP000239007">
    <property type="component" value="Unassembled WGS sequence"/>
</dbReference>
<proteinExistence type="inferred from homology"/>
<feature type="transmembrane region" description="Helical" evidence="3">
    <location>
        <begin position="9"/>
        <end position="27"/>
    </location>
</feature>
<dbReference type="AlphaFoldDB" id="A0A2S7UT44"/>
<dbReference type="InterPro" id="IPR058792">
    <property type="entry name" value="Beta-barrel_RND_2"/>
</dbReference>
<comment type="caution">
    <text evidence="7">The sequence shown here is derived from an EMBL/GenBank/DDBJ whole genome shotgun (WGS) entry which is preliminary data.</text>
</comment>
<keyword evidence="2" id="KW-0175">Coiled coil</keyword>
<feature type="domain" description="Multidrug resistance protein MdtA-like C-terminal permuted SH3" evidence="5">
    <location>
        <begin position="316"/>
        <end position="371"/>
    </location>
</feature>
<dbReference type="Gene3D" id="2.40.30.170">
    <property type="match status" value="1"/>
</dbReference>
<gene>
    <name evidence="7" type="ORF">BTO11_02840</name>
</gene>
<dbReference type="RefSeq" id="WP_105051158.1">
    <property type="nucleotide sequence ID" value="NZ_BMYG01000004.1"/>
</dbReference>
<dbReference type="OrthoDB" id="9816569at2"/>
<dbReference type="EMBL" id="MSCH01000003">
    <property type="protein sequence ID" value="PQJ52692.1"/>
    <property type="molecule type" value="Genomic_DNA"/>
</dbReference>
<sequence length="409" mass="44380">MRTIRYKPIVITASLILLCGFILFRWLQGPTLSAYRVVSMPLVQTVVATGRLVTVSRTQVGSEITGVVLERHVQEGDRVVKGDILLVLKADDIAAQVRQAKSALIELETSTRPQAKVALANAKIQLEQATREVVRRQDLANRSLISAELLEQALQAENLARNTVESASLKVAAAAPGNVEETVLQERLAALQAQLAKTILRAEVAGTVLTRNAEPGDLIQPGRVLFTIALDGRTEIHVPLDERNLSLLALDQSAVAIADSYPDNPFAARINFIAPSINPQSGTVEVKLTVDPVPDFLRQDMTVSVNIETGRRDKTLVLPNDALSNINRGKAQVVLVKDGKLKRQTVTLGLRGLAMSEILTGLSIGDKVLADASSTLADGTKVRVELQHTLFTQKNTEMNTKNELPVKLN</sequence>
<dbReference type="InterPro" id="IPR006143">
    <property type="entry name" value="RND_pump_MFP"/>
</dbReference>
<dbReference type="Pfam" id="PF25954">
    <property type="entry name" value="Beta-barrel_RND_2"/>
    <property type="match status" value="1"/>
</dbReference>
<dbReference type="PANTHER" id="PTHR30469">
    <property type="entry name" value="MULTIDRUG RESISTANCE PROTEIN MDTA"/>
    <property type="match status" value="1"/>
</dbReference>
<keyword evidence="3" id="KW-0472">Membrane</keyword>
<evidence type="ECO:0000259" key="4">
    <source>
        <dbReference type="Pfam" id="PF25954"/>
    </source>
</evidence>
<dbReference type="Pfam" id="PF25967">
    <property type="entry name" value="RND-MFP_C"/>
    <property type="match status" value="1"/>
</dbReference>
<dbReference type="Gene3D" id="2.40.50.100">
    <property type="match status" value="2"/>
</dbReference>
<reference evidence="7 8" key="1">
    <citation type="submission" date="2016-12" db="EMBL/GenBank/DDBJ databases">
        <title>Diversity of luminous bacteria.</title>
        <authorList>
            <person name="Yoshizawa S."/>
            <person name="Kogure K."/>
        </authorList>
    </citation>
    <scope>NUCLEOTIDE SEQUENCE [LARGE SCALE GENOMIC DNA]</scope>
    <source>
        <strain evidence="7 8">SA4-48</strain>
    </source>
</reference>
<keyword evidence="8" id="KW-1185">Reference proteome</keyword>
<dbReference type="PANTHER" id="PTHR30469:SF15">
    <property type="entry name" value="HLYD FAMILY OF SECRETION PROTEINS"/>
    <property type="match status" value="1"/>
</dbReference>
<dbReference type="GO" id="GO:1990281">
    <property type="term" value="C:efflux pump complex"/>
    <property type="evidence" value="ECO:0007669"/>
    <property type="project" value="TreeGrafter"/>
</dbReference>
<organism evidence="7 8">
    <name type="scientific">Psychrosphaera saromensis</name>
    <dbReference type="NCBI Taxonomy" id="716813"/>
    <lineage>
        <taxon>Bacteria</taxon>
        <taxon>Pseudomonadati</taxon>
        <taxon>Pseudomonadota</taxon>
        <taxon>Gammaproteobacteria</taxon>
        <taxon>Alteromonadales</taxon>
        <taxon>Pseudoalteromonadaceae</taxon>
        <taxon>Psychrosphaera</taxon>
    </lineage>
</organism>
<dbReference type="GO" id="GO:0015562">
    <property type="term" value="F:efflux transmembrane transporter activity"/>
    <property type="evidence" value="ECO:0007669"/>
    <property type="project" value="TreeGrafter"/>
</dbReference>
<evidence type="ECO:0000256" key="1">
    <source>
        <dbReference type="ARBA" id="ARBA00009477"/>
    </source>
</evidence>
<dbReference type="Pfam" id="PF25973">
    <property type="entry name" value="BSH_CzcB"/>
    <property type="match status" value="1"/>
</dbReference>
<dbReference type="InterPro" id="IPR058627">
    <property type="entry name" value="MdtA-like_C"/>
</dbReference>
<evidence type="ECO:0000313" key="8">
    <source>
        <dbReference type="Proteomes" id="UP000239007"/>
    </source>
</evidence>
<feature type="coiled-coil region" evidence="2">
    <location>
        <begin position="112"/>
        <end position="139"/>
    </location>
</feature>
<dbReference type="InterPro" id="IPR058647">
    <property type="entry name" value="BSH_CzcB-like"/>
</dbReference>
<dbReference type="SUPFAM" id="SSF111369">
    <property type="entry name" value="HlyD-like secretion proteins"/>
    <property type="match status" value="1"/>
</dbReference>
<feature type="domain" description="CusB-like beta-barrel" evidence="4">
    <location>
        <begin position="237"/>
        <end position="309"/>
    </location>
</feature>
<accession>A0A2S7UT44</accession>
<evidence type="ECO:0000259" key="5">
    <source>
        <dbReference type="Pfam" id="PF25967"/>
    </source>
</evidence>
<evidence type="ECO:0000256" key="2">
    <source>
        <dbReference type="SAM" id="Coils"/>
    </source>
</evidence>